<gene>
    <name evidence="2" type="primary">Cnig_chr_III.g8902</name>
    <name evidence="2" type="ORF">B9Z55_008902</name>
</gene>
<protein>
    <submittedName>
        <fullName evidence="2">Uncharacterized protein</fullName>
    </submittedName>
</protein>
<comment type="caution">
    <text evidence="2">The sequence shown here is derived from an EMBL/GenBank/DDBJ whole genome shotgun (WGS) entry which is preliminary data.</text>
</comment>
<evidence type="ECO:0000313" key="3">
    <source>
        <dbReference type="Proteomes" id="UP000230233"/>
    </source>
</evidence>
<organism evidence="2 3">
    <name type="scientific">Caenorhabditis nigoni</name>
    <dbReference type="NCBI Taxonomy" id="1611254"/>
    <lineage>
        <taxon>Eukaryota</taxon>
        <taxon>Metazoa</taxon>
        <taxon>Ecdysozoa</taxon>
        <taxon>Nematoda</taxon>
        <taxon>Chromadorea</taxon>
        <taxon>Rhabditida</taxon>
        <taxon>Rhabditina</taxon>
        <taxon>Rhabditomorpha</taxon>
        <taxon>Rhabditoidea</taxon>
        <taxon>Rhabditidae</taxon>
        <taxon>Peloderinae</taxon>
        <taxon>Caenorhabditis</taxon>
    </lineage>
</organism>
<reference evidence="3" key="1">
    <citation type="submission" date="2017-10" db="EMBL/GenBank/DDBJ databases">
        <title>Rapid genome shrinkage in a self-fertile nematode reveals novel sperm competition proteins.</title>
        <authorList>
            <person name="Yin D."/>
            <person name="Schwarz E.M."/>
            <person name="Thomas C.G."/>
            <person name="Felde R.L."/>
            <person name="Korf I.F."/>
            <person name="Cutter A.D."/>
            <person name="Schartner C.M."/>
            <person name="Ralston E.J."/>
            <person name="Meyer B.J."/>
            <person name="Haag E.S."/>
        </authorList>
    </citation>
    <scope>NUCLEOTIDE SEQUENCE [LARGE SCALE GENOMIC DNA]</scope>
    <source>
        <strain evidence="3">JU1422</strain>
    </source>
</reference>
<sequence>MSYHDDDLDETGPYFFEETPRQSPLNPYGAVPTQAKLQEEISKRNPSIRRFVNNSSNYQEDLGETGSSIYEEIVQTSDNMNEFHPRQRPVNPYRTAVTQDEIQEEIPKQRPPTRRFVNNSSKYHEDLVGTGSIFYDEILQTTDNMNGFHPRQKPVNPYKAVPTQAKLQDETPKQSTPTRRLVNQKELEFKSRIDTRKPLLSNIRAAISKVGNHFEIDTGKLAVVLKKYEENNNFDRHGYDVSFRYENEMIFFLLQAAVCSLARSVILVSPISDLGTVAPSSYQLALNFMINLQCRRTCEAPEKSKQDTTGTFSTNLTFTHVTMLFKGDLPFEKEKYVSTREFVRDLSDPLRTISRVIRAVLLQICAESKGLQLFALRHHDGTNSKKMSLRDLPHEVYGFIEKFCFRCFGMRQEIRNPGFSYKDLVSLDTVLASKLGDTEAEGSGKYSLAIRSFAIFPFALKARLLCYHLLWIFCYFSSFASISGSYYGSFAIGKLTCYERDQLLF</sequence>
<feature type="region of interest" description="Disordered" evidence="1">
    <location>
        <begin position="1"/>
        <end position="27"/>
    </location>
</feature>
<name>A0A2G5UPR6_9PELO</name>
<proteinExistence type="predicted"/>
<feature type="compositionally biased region" description="Acidic residues" evidence="1">
    <location>
        <begin position="1"/>
        <end position="10"/>
    </location>
</feature>
<dbReference type="Proteomes" id="UP000230233">
    <property type="component" value="Chromosome III"/>
</dbReference>
<evidence type="ECO:0000313" key="2">
    <source>
        <dbReference type="EMBL" id="PIC41508.1"/>
    </source>
</evidence>
<evidence type="ECO:0000256" key="1">
    <source>
        <dbReference type="SAM" id="MobiDB-lite"/>
    </source>
</evidence>
<dbReference type="AlphaFoldDB" id="A0A2G5UPR6"/>
<accession>A0A2G5UPR6</accession>
<dbReference type="EMBL" id="PDUG01000003">
    <property type="protein sequence ID" value="PIC41508.1"/>
    <property type="molecule type" value="Genomic_DNA"/>
</dbReference>
<keyword evidence="3" id="KW-1185">Reference proteome</keyword>